<dbReference type="PANTHER" id="PTHR43213:SF5">
    <property type="entry name" value="BIFUNCTIONAL DTTP_UTP PYROPHOSPHATASE_METHYLTRANSFERASE PROTEIN-RELATED"/>
    <property type="match status" value="1"/>
</dbReference>
<feature type="site" description="Important for substrate specificity" evidence="4">
    <location>
        <position position="17"/>
    </location>
</feature>
<feature type="site" description="Important for substrate specificity" evidence="4">
    <location>
        <position position="75"/>
    </location>
</feature>
<comment type="caution">
    <text evidence="4">Lacks conserved residue(s) required for the propagation of feature annotation.</text>
</comment>
<evidence type="ECO:0000256" key="2">
    <source>
        <dbReference type="ARBA" id="ARBA00022801"/>
    </source>
</evidence>
<comment type="function">
    <text evidence="4">Nucleoside triphosphate pyrophosphatase that hydrolyzes dTTP and UTP. May have a dual role in cell division arrest and in preventing the incorporation of modified nucleotides into cellular nucleic acids.</text>
</comment>
<dbReference type="EC" id="3.6.1.9" evidence="4"/>
<dbReference type="PIRSF" id="PIRSF006305">
    <property type="entry name" value="Maf"/>
    <property type="match status" value="1"/>
</dbReference>
<reference evidence="6" key="1">
    <citation type="journal article" date="2019" name="Int. J. Syst. Evol. Microbiol.">
        <title>The Global Catalogue of Microorganisms (GCM) 10K type strain sequencing project: providing services to taxonomists for standard genome sequencing and annotation.</title>
        <authorList>
            <consortium name="The Broad Institute Genomics Platform"/>
            <consortium name="The Broad Institute Genome Sequencing Center for Infectious Disease"/>
            <person name="Wu L."/>
            <person name="Ma J."/>
        </authorList>
    </citation>
    <scope>NUCLEOTIDE SEQUENCE [LARGE SCALE GENOMIC DNA]</scope>
    <source>
        <strain evidence="6">CGMCC 1.10992</strain>
    </source>
</reference>
<gene>
    <name evidence="5" type="ORF">ACFSJ3_16635</name>
</gene>
<dbReference type="Gene3D" id="3.90.950.10">
    <property type="match status" value="1"/>
</dbReference>
<keyword evidence="3 4" id="KW-0546">Nucleotide metabolism</keyword>
<keyword evidence="4" id="KW-0963">Cytoplasm</keyword>
<dbReference type="Proteomes" id="UP001597380">
    <property type="component" value="Unassembled WGS sequence"/>
</dbReference>
<organism evidence="5 6">
    <name type="scientific">Corallincola platygyrae</name>
    <dbReference type="NCBI Taxonomy" id="1193278"/>
    <lineage>
        <taxon>Bacteria</taxon>
        <taxon>Pseudomonadati</taxon>
        <taxon>Pseudomonadota</taxon>
        <taxon>Gammaproteobacteria</taxon>
        <taxon>Alteromonadales</taxon>
        <taxon>Psychromonadaceae</taxon>
        <taxon>Corallincola</taxon>
    </lineage>
</organism>
<dbReference type="HAMAP" id="MF_00528">
    <property type="entry name" value="Maf"/>
    <property type="match status" value="1"/>
</dbReference>
<sequence>MTRLFSAPLILASASPRRKELLSQICPTFDVLPADIDESALPGELPEAHVCRLAKQKALHIAKNHADALVLASDTIVVAQGQILGKPIDDQDAARILGLLSGNEHQVMTAIAVACGSRCDVECITTNVWFRMLSPQDISDYWATGEPADKAGAYGIQGLGGRFVEKIHGSYSAVVGLPLVQTERLLQRVDQQIQKN</sequence>
<feature type="site" description="Important for substrate specificity" evidence="4">
    <location>
        <position position="157"/>
    </location>
</feature>
<evidence type="ECO:0000256" key="3">
    <source>
        <dbReference type="ARBA" id="ARBA00023080"/>
    </source>
</evidence>
<feature type="active site" description="Proton acceptor" evidence="4">
    <location>
        <position position="74"/>
    </location>
</feature>
<comment type="cofactor">
    <cofactor evidence="1 4">
        <name>a divalent metal cation</name>
        <dbReference type="ChEBI" id="CHEBI:60240"/>
    </cofactor>
</comment>
<evidence type="ECO:0000313" key="6">
    <source>
        <dbReference type="Proteomes" id="UP001597380"/>
    </source>
</evidence>
<dbReference type="EMBL" id="JBHUHT010000027">
    <property type="protein sequence ID" value="MFD2097619.1"/>
    <property type="molecule type" value="Genomic_DNA"/>
</dbReference>
<accession>A0ABW4XRZ5</accession>
<comment type="subcellular location">
    <subcellularLocation>
        <location evidence="4">Cytoplasm</location>
    </subcellularLocation>
</comment>
<dbReference type="CDD" id="cd00555">
    <property type="entry name" value="Maf"/>
    <property type="match status" value="1"/>
</dbReference>
<dbReference type="NCBIfam" id="TIGR00172">
    <property type="entry name" value="maf"/>
    <property type="match status" value="1"/>
</dbReference>
<comment type="caution">
    <text evidence="5">The sequence shown here is derived from an EMBL/GenBank/DDBJ whole genome shotgun (WGS) entry which is preliminary data.</text>
</comment>
<proteinExistence type="inferred from homology"/>
<evidence type="ECO:0000256" key="4">
    <source>
        <dbReference type="HAMAP-Rule" id="MF_00528"/>
    </source>
</evidence>
<dbReference type="InterPro" id="IPR003697">
    <property type="entry name" value="Maf-like"/>
</dbReference>
<comment type="similarity">
    <text evidence="4">Belongs to the Maf family. YhdE subfamily.</text>
</comment>
<dbReference type="RefSeq" id="WP_345341729.1">
    <property type="nucleotide sequence ID" value="NZ_BAABLI010000031.1"/>
</dbReference>
<evidence type="ECO:0000256" key="1">
    <source>
        <dbReference type="ARBA" id="ARBA00001968"/>
    </source>
</evidence>
<name>A0ABW4XRZ5_9GAMM</name>
<protein>
    <recommendedName>
        <fullName evidence="4">dTTP/UTP pyrophosphatase</fullName>
        <shortName evidence="4">dTTPase/UTPase</shortName>
        <ecNumber evidence="4">3.6.1.9</ecNumber>
    </recommendedName>
    <alternativeName>
        <fullName evidence="4">Nucleoside triphosphate pyrophosphatase</fullName>
    </alternativeName>
    <alternativeName>
        <fullName evidence="4">Nucleotide pyrophosphatase</fullName>
        <shortName evidence="4">Nucleotide PPase</shortName>
    </alternativeName>
</protein>
<dbReference type="InterPro" id="IPR029001">
    <property type="entry name" value="ITPase-like_fam"/>
</dbReference>
<keyword evidence="2 4" id="KW-0378">Hydrolase</keyword>
<dbReference type="Pfam" id="PF02545">
    <property type="entry name" value="Maf"/>
    <property type="match status" value="1"/>
</dbReference>
<evidence type="ECO:0000313" key="5">
    <source>
        <dbReference type="EMBL" id="MFD2097619.1"/>
    </source>
</evidence>
<dbReference type="PANTHER" id="PTHR43213">
    <property type="entry name" value="BIFUNCTIONAL DTTP/UTP PYROPHOSPHATASE/METHYLTRANSFERASE PROTEIN-RELATED"/>
    <property type="match status" value="1"/>
</dbReference>
<comment type="catalytic activity">
    <reaction evidence="4">
        <text>UTP + H2O = UMP + diphosphate + H(+)</text>
        <dbReference type="Rhea" id="RHEA:29395"/>
        <dbReference type="ChEBI" id="CHEBI:15377"/>
        <dbReference type="ChEBI" id="CHEBI:15378"/>
        <dbReference type="ChEBI" id="CHEBI:33019"/>
        <dbReference type="ChEBI" id="CHEBI:46398"/>
        <dbReference type="ChEBI" id="CHEBI:57865"/>
        <dbReference type="EC" id="3.6.1.9"/>
    </reaction>
</comment>
<keyword evidence="6" id="KW-1185">Reference proteome</keyword>
<comment type="catalytic activity">
    <reaction evidence="4">
        <text>dTTP + H2O = dTMP + diphosphate + H(+)</text>
        <dbReference type="Rhea" id="RHEA:28534"/>
        <dbReference type="ChEBI" id="CHEBI:15377"/>
        <dbReference type="ChEBI" id="CHEBI:15378"/>
        <dbReference type="ChEBI" id="CHEBI:33019"/>
        <dbReference type="ChEBI" id="CHEBI:37568"/>
        <dbReference type="ChEBI" id="CHEBI:63528"/>
        <dbReference type="EC" id="3.6.1.9"/>
    </reaction>
</comment>
<dbReference type="SUPFAM" id="SSF52972">
    <property type="entry name" value="ITPase-like"/>
    <property type="match status" value="1"/>
</dbReference>